<dbReference type="InterPro" id="IPR035085">
    <property type="entry name" value="Urocanase_Rossmann-like"/>
</dbReference>
<comment type="function">
    <text evidence="9 10">Catalyzes the conversion of urocanate to 4-imidazolone-5-propionate.</text>
</comment>
<dbReference type="InterPro" id="IPR036190">
    <property type="entry name" value="Urocanase_sf"/>
</dbReference>
<name>A0A4R4RUP8_9ACTN</name>
<feature type="binding site" evidence="10">
    <location>
        <position position="197"/>
    </location>
    <ligand>
        <name>NAD(+)</name>
        <dbReference type="ChEBI" id="CHEBI:57540"/>
    </ligand>
</feature>
<dbReference type="RefSeq" id="WP_131979800.1">
    <property type="nucleotide sequence ID" value="NZ_SMKL01000007.1"/>
</dbReference>
<evidence type="ECO:0000256" key="9">
    <source>
        <dbReference type="ARBA" id="ARBA00056569"/>
    </source>
</evidence>
<comment type="caution">
    <text evidence="14">The sequence shown here is derived from an EMBL/GenBank/DDBJ whole genome shotgun (WGS) entry which is preliminary data.</text>
</comment>
<evidence type="ECO:0000313" key="15">
    <source>
        <dbReference type="Proteomes" id="UP000295621"/>
    </source>
</evidence>
<dbReference type="AlphaFoldDB" id="A0A4R4RUP8"/>
<proteinExistence type="inferred from homology"/>
<dbReference type="Gene3D" id="3.40.1770.10">
    <property type="entry name" value="Urocanase superfamily"/>
    <property type="match status" value="1"/>
</dbReference>
<evidence type="ECO:0000259" key="12">
    <source>
        <dbReference type="Pfam" id="PF17391"/>
    </source>
</evidence>
<dbReference type="PANTHER" id="PTHR12216:SF4">
    <property type="entry name" value="UROCANATE HYDRATASE"/>
    <property type="match status" value="1"/>
</dbReference>
<dbReference type="Gene3D" id="3.40.50.10730">
    <property type="entry name" value="Urocanase like domains"/>
    <property type="match status" value="1"/>
</dbReference>
<dbReference type="InterPro" id="IPR038364">
    <property type="entry name" value="Urocanase_central_sf"/>
</dbReference>
<dbReference type="GO" id="GO:0019556">
    <property type="term" value="P:L-histidine catabolic process to glutamate and formamide"/>
    <property type="evidence" value="ECO:0007669"/>
    <property type="project" value="UniProtKB-UniPathway"/>
</dbReference>
<comment type="pathway">
    <text evidence="1 10">Amino-acid degradation; L-histidine degradation into L-glutamate; N-formimidoyl-L-glutamate from L-histidine: step 2/3.</text>
</comment>
<dbReference type="Pfam" id="PF17391">
    <property type="entry name" value="Urocanase_N"/>
    <property type="match status" value="1"/>
</dbReference>
<evidence type="ECO:0000256" key="3">
    <source>
        <dbReference type="ARBA" id="ARBA00011992"/>
    </source>
</evidence>
<evidence type="ECO:0000259" key="11">
    <source>
        <dbReference type="Pfam" id="PF01175"/>
    </source>
</evidence>
<feature type="binding site" evidence="10">
    <location>
        <begin position="268"/>
        <end position="269"/>
    </location>
    <ligand>
        <name>NAD(+)</name>
        <dbReference type="ChEBI" id="CHEBI:57540"/>
    </ligand>
</feature>
<evidence type="ECO:0000256" key="5">
    <source>
        <dbReference type="ARBA" id="ARBA00023027"/>
    </source>
</evidence>
<dbReference type="UniPathway" id="UPA00379">
    <property type="reaction ID" value="UER00550"/>
</dbReference>
<dbReference type="EC" id="4.2.1.49" evidence="3 10"/>
<gene>
    <name evidence="10" type="primary">hutU</name>
    <name evidence="14" type="ORF">E1212_04610</name>
</gene>
<evidence type="ECO:0000259" key="13">
    <source>
        <dbReference type="Pfam" id="PF17392"/>
    </source>
</evidence>
<dbReference type="InterPro" id="IPR035401">
    <property type="entry name" value="Urocanase_C"/>
</dbReference>
<feature type="binding site" evidence="10">
    <location>
        <position position="126"/>
    </location>
    <ligand>
        <name>NAD(+)</name>
        <dbReference type="ChEBI" id="CHEBI:57540"/>
    </ligand>
</feature>
<feature type="binding site" evidence="10">
    <location>
        <position position="192"/>
    </location>
    <ligand>
        <name>NAD(+)</name>
        <dbReference type="ChEBI" id="CHEBI:57540"/>
    </ligand>
</feature>
<dbReference type="SUPFAM" id="SSF111326">
    <property type="entry name" value="Urocanase"/>
    <property type="match status" value="1"/>
</dbReference>
<feature type="binding site" evidence="10">
    <location>
        <begin position="172"/>
        <end position="174"/>
    </location>
    <ligand>
        <name>NAD(+)</name>
        <dbReference type="ChEBI" id="CHEBI:57540"/>
    </ligand>
</feature>
<dbReference type="PANTHER" id="PTHR12216">
    <property type="entry name" value="UROCANATE HYDRATASE"/>
    <property type="match status" value="1"/>
</dbReference>
<dbReference type="InterPro" id="IPR023636">
    <property type="entry name" value="Urocanase_CS"/>
</dbReference>
<evidence type="ECO:0000313" key="14">
    <source>
        <dbReference type="EMBL" id="TDC53770.1"/>
    </source>
</evidence>
<dbReference type="NCBIfam" id="NF003820">
    <property type="entry name" value="PRK05414.1"/>
    <property type="match status" value="1"/>
</dbReference>
<feature type="binding site" evidence="10">
    <location>
        <position position="317"/>
    </location>
    <ligand>
        <name>NAD(+)</name>
        <dbReference type="ChEBI" id="CHEBI:57540"/>
    </ligand>
</feature>
<dbReference type="Pfam" id="PF01175">
    <property type="entry name" value="Urocanase"/>
    <property type="match status" value="1"/>
</dbReference>
<dbReference type="InterPro" id="IPR055351">
    <property type="entry name" value="Urocanase"/>
</dbReference>
<feature type="domain" description="Urocanase C-terminal" evidence="13">
    <location>
        <begin position="346"/>
        <end position="539"/>
    </location>
</feature>
<evidence type="ECO:0000256" key="2">
    <source>
        <dbReference type="ARBA" id="ARBA00007578"/>
    </source>
</evidence>
<keyword evidence="6 10" id="KW-0456">Lyase</keyword>
<keyword evidence="15" id="KW-1185">Reference proteome</keyword>
<dbReference type="Pfam" id="PF17392">
    <property type="entry name" value="Urocanase_C"/>
    <property type="match status" value="1"/>
</dbReference>
<dbReference type="FunFam" id="3.40.50.10730:FF:000001">
    <property type="entry name" value="Urocanate hydratase"/>
    <property type="match status" value="1"/>
</dbReference>
<evidence type="ECO:0000256" key="1">
    <source>
        <dbReference type="ARBA" id="ARBA00004794"/>
    </source>
</evidence>
<keyword evidence="5 10" id="KW-0520">NAD</keyword>
<reference evidence="14 15" key="1">
    <citation type="submission" date="2019-02" db="EMBL/GenBank/DDBJ databases">
        <title>Draft genome sequences of novel Actinobacteria.</title>
        <authorList>
            <person name="Sahin N."/>
            <person name="Ay H."/>
            <person name="Saygin H."/>
        </authorList>
    </citation>
    <scope>NUCLEOTIDE SEQUENCE [LARGE SCALE GENOMIC DNA]</scope>
    <source>
        <strain evidence="14 15">KC603</strain>
    </source>
</reference>
<evidence type="ECO:0000256" key="6">
    <source>
        <dbReference type="ARBA" id="ARBA00023239"/>
    </source>
</evidence>
<dbReference type="OrthoDB" id="9764874at2"/>
<feature type="binding site" evidence="10">
    <location>
        <begin position="48"/>
        <end position="49"/>
    </location>
    <ligand>
        <name>NAD(+)</name>
        <dbReference type="ChEBI" id="CHEBI:57540"/>
    </ligand>
</feature>
<evidence type="ECO:0000256" key="10">
    <source>
        <dbReference type="HAMAP-Rule" id="MF_00577"/>
    </source>
</evidence>
<dbReference type="PROSITE" id="PS01233">
    <property type="entry name" value="UROCANASE"/>
    <property type="match status" value="1"/>
</dbReference>
<evidence type="ECO:0000256" key="4">
    <source>
        <dbReference type="ARBA" id="ARBA00022808"/>
    </source>
</evidence>
<dbReference type="Proteomes" id="UP000295621">
    <property type="component" value="Unassembled WGS sequence"/>
</dbReference>
<dbReference type="EMBL" id="SMKL01000007">
    <property type="protein sequence ID" value="TDC53770.1"/>
    <property type="molecule type" value="Genomic_DNA"/>
</dbReference>
<keyword evidence="10" id="KW-0963">Cytoplasm</keyword>
<dbReference type="HAMAP" id="MF_00577">
    <property type="entry name" value="HutU"/>
    <property type="match status" value="1"/>
</dbReference>
<comment type="similarity">
    <text evidence="2 10">Belongs to the urocanase family.</text>
</comment>
<feature type="binding site" evidence="10">
    <location>
        <begin position="259"/>
        <end position="263"/>
    </location>
    <ligand>
        <name>NAD(+)</name>
        <dbReference type="ChEBI" id="CHEBI:57540"/>
    </ligand>
</feature>
<dbReference type="GO" id="GO:0005737">
    <property type="term" value="C:cytoplasm"/>
    <property type="evidence" value="ECO:0007669"/>
    <property type="project" value="UniProtKB-SubCell"/>
</dbReference>
<dbReference type="PIRSF" id="PIRSF001423">
    <property type="entry name" value="Urocanate_hydrat"/>
    <property type="match status" value="1"/>
</dbReference>
<feature type="binding site" evidence="10">
    <location>
        <begin position="238"/>
        <end position="239"/>
    </location>
    <ligand>
        <name>NAD(+)</name>
        <dbReference type="ChEBI" id="CHEBI:57540"/>
    </ligand>
</feature>
<accession>A0A4R4RUP8</accession>
<sequence length="551" mass="58581">MNAPRPVRAPRGTQLTAQGWPQEAALRMLQNNLDPEVAEHPDELVVYGGTGKAARDWPSFDALVRTLTTLRGDETMLVQSGRPVGVLPTHEWAPRVLIANSNLVGDWATWDEFRRLEALGLTMYGQMTAGSWIYIGTQGILQGTYETFAAVAAKRFGGSLAGTVTLTAGLGGMGGAQPLAVTMNGGVALVVECDPSRITRRIEHGYLDVQAASVDDALRLAGEARRDRRAVSIGVLGNAAEVVPDLLARGAQIDVVTDQTSAHDPLAYLPVGVAFEDWAGERAKDPAGFTRRARESMAAHVEAMVGFLDAGAEVFDYGNSIRGEAQLAGYERAFAFPGFVPAYIRPLFCEGRGPFRWAALSGDPADIAATDRAVLELFPGNEPLERWIRLAGEKVQFQGLPARICWLGYGERDVAGLRFNDMVASGELSAPVVIGRDHLDAGSVASPYRETEAMADGSDAIADWPLLNALVNTASGASWVSIHHGGGVGMGRSIHAGQVTVADGTALAGEKIARVLSNDPAMGVIRHVDAGYDHAADVAADRGVRIPMREG</sequence>
<dbReference type="NCBIfam" id="TIGR01228">
    <property type="entry name" value="hutU"/>
    <property type="match status" value="1"/>
</dbReference>
<comment type="catalytic activity">
    <reaction evidence="8 10">
        <text>4-imidazolone-5-propanoate = trans-urocanate + H2O</text>
        <dbReference type="Rhea" id="RHEA:13101"/>
        <dbReference type="ChEBI" id="CHEBI:15377"/>
        <dbReference type="ChEBI" id="CHEBI:17771"/>
        <dbReference type="ChEBI" id="CHEBI:77893"/>
        <dbReference type="EC" id="4.2.1.49"/>
    </reaction>
</comment>
<comment type="cofactor">
    <cofactor evidence="10">
        <name>NAD(+)</name>
        <dbReference type="ChEBI" id="CHEBI:57540"/>
    </cofactor>
    <text evidence="10">Binds 1 NAD(+) per subunit.</text>
</comment>
<evidence type="ECO:0000256" key="8">
    <source>
        <dbReference type="ARBA" id="ARBA00047623"/>
    </source>
</evidence>
<feature type="domain" description="Urocanase N-terminal" evidence="12">
    <location>
        <begin position="7"/>
        <end position="133"/>
    </location>
</feature>
<organism evidence="14 15">
    <name type="scientific">Jiangella ureilytica</name>
    <dbReference type="NCBI Taxonomy" id="2530374"/>
    <lineage>
        <taxon>Bacteria</taxon>
        <taxon>Bacillati</taxon>
        <taxon>Actinomycetota</taxon>
        <taxon>Actinomycetes</taxon>
        <taxon>Jiangellales</taxon>
        <taxon>Jiangellaceae</taxon>
        <taxon>Jiangella</taxon>
    </lineage>
</organism>
<evidence type="ECO:0000256" key="7">
    <source>
        <dbReference type="ARBA" id="ARBA00031640"/>
    </source>
</evidence>
<comment type="subcellular location">
    <subcellularLocation>
        <location evidence="10">Cytoplasm</location>
    </subcellularLocation>
</comment>
<keyword evidence="4 10" id="KW-0369">Histidine metabolism</keyword>
<dbReference type="InterPro" id="IPR023637">
    <property type="entry name" value="Urocanase-like"/>
</dbReference>
<feature type="binding site" evidence="10">
    <location>
        <position position="487"/>
    </location>
    <ligand>
        <name>NAD(+)</name>
        <dbReference type="ChEBI" id="CHEBI:57540"/>
    </ligand>
</feature>
<protein>
    <recommendedName>
        <fullName evidence="3 10">Urocanate hydratase</fullName>
        <shortName evidence="10">Urocanase</shortName>
        <ecNumber evidence="3 10">4.2.1.49</ecNumber>
    </recommendedName>
    <alternativeName>
        <fullName evidence="7 10">Imidazolonepropionate hydrolase</fullName>
    </alternativeName>
</protein>
<feature type="domain" description="Urocanase Rossmann-like" evidence="11">
    <location>
        <begin position="136"/>
        <end position="343"/>
    </location>
</feature>
<feature type="active site" evidence="10">
    <location>
        <position position="405"/>
    </location>
</feature>
<dbReference type="GO" id="GO:0016153">
    <property type="term" value="F:urocanate hydratase activity"/>
    <property type="evidence" value="ECO:0007669"/>
    <property type="project" value="UniProtKB-UniRule"/>
</dbReference>
<dbReference type="GO" id="GO:0019557">
    <property type="term" value="P:L-histidine catabolic process to glutamate and formate"/>
    <property type="evidence" value="ECO:0007669"/>
    <property type="project" value="UniProtKB-UniPathway"/>
</dbReference>
<dbReference type="InterPro" id="IPR035400">
    <property type="entry name" value="Urocanase_N"/>
</dbReference>